<proteinExistence type="inferred from homology"/>
<dbReference type="SUPFAM" id="SSF56300">
    <property type="entry name" value="Metallo-dependent phosphatases"/>
    <property type="match status" value="1"/>
</dbReference>
<evidence type="ECO:0000256" key="2">
    <source>
        <dbReference type="RuleBase" id="RU362119"/>
    </source>
</evidence>
<dbReference type="PANTHER" id="PTHR11575">
    <property type="entry name" value="5'-NUCLEOTIDASE-RELATED"/>
    <property type="match status" value="1"/>
</dbReference>
<dbReference type="Gene3D" id="3.90.780.10">
    <property type="entry name" value="5'-Nucleotidase, C-terminal domain"/>
    <property type="match status" value="1"/>
</dbReference>
<dbReference type="SUPFAM" id="SSF55816">
    <property type="entry name" value="5'-nucleotidase (syn. UDP-sugar hydrolase), C-terminal domain"/>
    <property type="match status" value="1"/>
</dbReference>
<dbReference type="GO" id="GO:0016787">
    <property type="term" value="F:hydrolase activity"/>
    <property type="evidence" value="ECO:0007669"/>
    <property type="project" value="UniProtKB-KW"/>
</dbReference>
<dbReference type="GO" id="GO:0009166">
    <property type="term" value="P:nucleotide catabolic process"/>
    <property type="evidence" value="ECO:0007669"/>
    <property type="project" value="InterPro"/>
</dbReference>
<evidence type="ECO:0000256" key="1">
    <source>
        <dbReference type="ARBA" id="ARBA00022729"/>
    </source>
</evidence>
<feature type="signal peptide" evidence="2">
    <location>
        <begin position="1"/>
        <end position="33"/>
    </location>
</feature>
<comment type="similarity">
    <text evidence="2">Belongs to the 5'-nucleotidase family.</text>
</comment>
<evidence type="ECO:0000259" key="4">
    <source>
        <dbReference type="Pfam" id="PF00149"/>
    </source>
</evidence>
<sequence length="639" mass="68440">MQFSSFTKLAAAAALSILVSACGGGGASQDATAAEQSSGVIGSKGTGSDTGNSNSNSNSGTVVTGTTVTFMHMNDLHAHLTPHQDRVVDTQGESKIVERGGLARMATLIQRIRTENPDSVLMNIGDTYHGGAEAMFTLGNAIVDPVNALGIDVGVPGNWDFGYSSVVFRLRYTDTALLPAEMIADKLMPTFTAIKKPNFPNLAANMTSRLTGETVLPPTLMKDVNGVQVGFIGLTSDIVKFVYPLLAPLFDFAGDGQTSAEAEATYRDLVNQYATTLRNEGADIVVVMSELGIHKDFRLAQIVDNGAVDVFFSAHTHEATFEPLVSGSGALVVEAGNDGYLGRMDITVEGGKVTGRNWELLTIDSTLPEDEAVAALVRKARAPFMAADIKFSDPMPNSLLALVKPLDTVVGYTDTSLDRRGALQNTFNNAMTDIMRNYGQTDLAMNPGFRFDAEVASGVMLEDNTLATGDITLEDIYRFYPLMFTLATAEVAGARLKEILEESLSSTFSPDAFRQRGGWLEGWSGLQLTVNLANPDGQRVLEMRLKDSGELITDSTLVTVTGCKRPIEPRDILCRHSGFNNVAALLATGTGEPWSIIDLLIEGVSTGVLFDAGRQDIVDLNSTPMWPLTPFIQPLEGVQ</sequence>
<feature type="domain" description="Calcineurin-like phosphoesterase" evidence="4">
    <location>
        <begin position="69"/>
        <end position="318"/>
    </location>
</feature>
<protein>
    <submittedName>
        <fullName evidence="6">2',3'-cyclic-nucleotide 2'-phosphodiesterase (5'-nucleotidase family)</fullName>
    </submittedName>
</protein>
<gene>
    <name evidence="6" type="ORF">DFR30_0592</name>
</gene>
<evidence type="ECO:0000259" key="5">
    <source>
        <dbReference type="Pfam" id="PF02872"/>
    </source>
</evidence>
<keyword evidence="7" id="KW-1185">Reference proteome</keyword>
<dbReference type="PRINTS" id="PR01607">
    <property type="entry name" value="APYRASEFAMLY"/>
</dbReference>
<dbReference type="EMBL" id="SMFX01000001">
    <property type="protein sequence ID" value="TCK17363.1"/>
    <property type="molecule type" value="Genomic_DNA"/>
</dbReference>
<dbReference type="Proteomes" id="UP000295707">
    <property type="component" value="Unassembled WGS sequence"/>
</dbReference>
<dbReference type="InterPro" id="IPR008334">
    <property type="entry name" value="5'-Nucleotdase_C"/>
</dbReference>
<dbReference type="Pfam" id="PF02872">
    <property type="entry name" value="5_nucleotid_C"/>
    <property type="match status" value="1"/>
</dbReference>
<dbReference type="OrthoDB" id="9803927at2"/>
<evidence type="ECO:0000256" key="3">
    <source>
        <dbReference type="SAM" id="MobiDB-lite"/>
    </source>
</evidence>
<keyword evidence="1 2" id="KW-0732">Signal</keyword>
<accession>A0A4R1HA40</accession>
<reference evidence="6 7" key="1">
    <citation type="submission" date="2019-03" db="EMBL/GenBank/DDBJ databases">
        <title>Genomic Encyclopedia of Type Strains, Phase IV (KMG-IV): sequencing the most valuable type-strain genomes for metagenomic binning, comparative biology and taxonomic classification.</title>
        <authorList>
            <person name="Goeker M."/>
        </authorList>
    </citation>
    <scope>NUCLEOTIDE SEQUENCE [LARGE SCALE GENOMIC DNA]</scope>
    <source>
        <strain evidence="6 7">DSM 19610</strain>
    </source>
</reference>
<dbReference type="RefSeq" id="WP_132971245.1">
    <property type="nucleotide sequence ID" value="NZ_SMFX01000001.1"/>
</dbReference>
<dbReference type="GO" id="GO:0000166">
    <property type="term" value="F:nucleotide binding"/>
    <property type="evidence" value="ECO:0007669"/>
    <property type="project" value="UniProtKB-KW"/>
</dbReference>
<dbReference type="Pfam" id="PF00149">
    <property type="entry name" value="Metallophos"/>
    <property type="match status" value="1"/>
</dbReference>
<feature type="domain" description="5'-Nucleotidase C-terminal" evidence="5">
    <location>
        <begin position="410"/>
        <end position="556"/>
    </location>
</feature>
<dbReference type="AlphaFoldDB" id="A0A4R1HA40"/>
<dbReference type="Gene3D" id="3.60.21.10">
    <property type="match status" value="1"/>
</dbReference>
<dbReference type="InterPro" id="IPR006179">
    <property type="entry name" value="5_nucleotidase/apyrase"/>
</dbReference>
<organism evidence="6 7">
    <name type="scientific">Thiogranum longum</name>
    <dbReference type="NCBI Taxonomy" id="1537524"/>
    <lineage>
        <taxon>Bacteria</taxon>
        <taxon>Pseudomonadati</taxon>
        <taxon>Pseudomonadota</taxon>
        <taxon>Gammaproteobacteria</taxon>
        <taxon>Chromatiales</taxon>
        <taxon>Ectothiorhodospiraceae</taxon>
        <taxon>Thiogranum</taxon>
    </lineage>
</organism>
<dbReference type="InterPro" id="IPR029052">
    <property type="entry name" value="Metallo-depent_PP-like"/>
</dbReference>
<keyword evidence="2" id="KW-0547">Nucleotide-binding</keyword>
<feature type="region of interest" description="Disordered" evidence="3">
    <location>
        <begin position="37"/>
        <end position="63"/>
    </location>
</feature>
<feature type="chain" id="PRO_5020884215" evidence="2">
    <location>
        <begin position="34"/>
        <end position="639"/>
    </location>
</feature>
<feature type="compositionally biased region" description="Low complexity" evidence="3">
    <location>
        <begin position="46"/>
        <end position="63"/>
    </location>
</feature>
<dbReference type="GO" id="GO:0030288">
    <property type="term" value="C:outer membrane-bounded periplasmic space"/>
    <property type="evidence" value="ECO:0007669"/>
    <property type="project" value="TreeGrafter"/>
</dbReference>
<evidence type="ECO:0000313" key="6">
    <source>
        <dbReference type="EMBL" id="TCK17363.1"/>
    </source>
</evidence>
<evidence type="ECO:0000313" key="7">
    <source>
        <dbReference type="Proteomes" id="UP000295707"/>
    </source>
</evidence>
<dbReference type="PANTHER" id="PTHR11575:SF24">
    <property type="entry name" value="5'-NUCLEOTIDASE"/>
    <property type="match status" value="1"/>
</dbReference>
<dbReference type="InterPro" id="IPR004843">
    <property type="entry name" value="Calcineurin-like_PHP"/>
</dbReference>
<keyword evidence="2" id="KW-0378">Hydrolase</keyword>
<dbReference type="InterPro" id="IPR036907">
    <property type="entry name" value="5'-Nucleotdase_C_sf"/>
</dbReference>
<comment type="caution">
    <text evidence="6">The sequence shown here is derived from an EMBL/GenBank/DDBJ whole genome shotgun (WGS) entry which is preliminary data.</text>
</comment>
<name>A0A4R1HA40_9GAMM</name>